<dbReference type="EMBL" id="CP064030">
    <property type="protein sequence ID" value="QRN55210.1"/>
    <property type="molecule type" value="Genomic_DNA"/>
</dbReference>
<keyword evidence="2" id="KW-1185">Reference proteome</keyword>
<dbReference type="RefSeq" id="WP_188798778.1">
    <property type="nucleotide sequence ID" value="NZ_BMIZ01000001.1"/>
</dbReference>
<name>A0ABX7GXJ0_9GAMM</name>
<evidence type="ECO:0000313" key="1">
    <source>
        <dbReference type="EMBL" id="QRN55210.1"/>
    </source>
</evidence>
<evidence type="ECO:0000313" key="2">
    <source>
        <dbReference type="Proteomes" id="UP000663181"/>
    </source>
</evidence>
<organism evidence="1 2">
    <name type="scientific">Dyella caseinilytica</name>
    <dbReference type="NCBI Taxonomy" id="1849581"/>
    <lineage>
        <taxon>Bacteria</taxon>
        <taxon>Pseudomonadati</taxon>
        <taxon>Pseudomonadota</taxon>
        <taxon>Gammaproteobacteria</taxon>
        <taxon>Lysobacterales</taxon>
        <taxon>Rhodanobacteraceae</taxon>
        <taxon>Dyella</taxon>
    </lineage>
</organism>
<gene>
    <name evidence="1" type="ORF">ISN74_07740</name>
</gene>
<dbReference type="Proteomes" id="UP000663181">
    <property type="component" value="Chromosome"/>
</dbReference>
<reference evidence="1 2" key="1">
    <citation type="submission" date="2020-10" db="EMBL/GenBank/DDBJ databases">
        <title>Phylogeny of dyella-like bacteria.</title>
        <authorList>
            <person name="Fu J."/>
        </authorList>
    </citation>
    <scope>NUCLEOTIDE SEQUENCE [LARGE SCALE GENOMIC DNA]</scope>
    <source>
        <strain evidence="1 2">DHOB09</strain>
    </source>
</reference>
<sequence length="98" mass="11745">MSVIRIDRPIYYSERRKRHFITARGAAMAEANARMYQWFPSEKAEYEDGYGRCTYPGFHFTSDPRLVAMRNRLFNRYMKQLKAKTNSTHVSDEVRDER</sequence>
<proteinExistence type="predicted"/>
<protein>
    <submittedName>
        <fullName evidence="1">Uncharacterized protein</fullName>
    </submittedName>
</protein>
<accession>A0ABX7GXJ0</accession>